<evidence type="ECO:0000256" key="2">
    <source>
        <dbReference type="ARBA" id="ARBA00007532"/>
    </source>
</evidence>
<feature type="domain" description="VTT" evidence="13">
    <location>
        <begin position="65"/>
        <end position="178"/>
    </location>
</feature>
<dbReference type="InterPro" id="IPR036188">
    <property type="entry name" value="FAD/NAD-bd_sf"/>
</dbReference>
<keyword evidence="8 9" id="KW-0676">Redox-active center</keyword>
<dbReference type="Gene3D" id="3.30.390.30">
    <property type="match status" value="1"/>
</dbReference>
<dbReference type="Gene3D" id="3.50.50.60">
    <property type="entry name" value="FAD/NAD(P)-binding domain"/>
    <property type="match status" value="2"/>
</dbReference>
<dbReference type="RefSeq" id="WP_285762448.1">
    <property type="nucleotide sequence ID" value="NZ_BSYJ01000001.1"/>
</dbReference>
<keyword evidence="5" id="KW-0521">NADP</keyword>
<feature type="transmembrane region" description="Helical" evidence="10">
    <location>
        <begin position="238"/>
        <end position="261"/>
    </location>
</feature>
<dbReference type="PANTHER" id="PTHR43014">
    <property type="entry name" value="MERCURIC REDUCTASE"/>
    <property type="match status" value="1"/>
</dbReference>
<keyword evidence="10" id="KW-1133">Transmembrane helix</keyword>
<evidence type="ECO:0000256" key="8">
    <source>
        <dbReference type="ARBA" id="ARBA00023284"/>
    </source>
</evidence>
<evidence type="ECO:0000256" key="4">
    <source>
        <dbReference type="ARBA" id="ARBA00022827"/>
    </source>
</evidence>
<dbReference type="InterPro" id="IPR012999">
    <property type="entry name" value="Pyr_OxRdtase_I_AS"/>
</dbReference>
<organism evidence="14 15">
    <name type="scientific">Biformimicrobium ophioploci</name>
    <dbReference type="NCBI Taxonomy" id="3036711"/>
    <lineage>
        <taxon>Bacteria</taxon>
        <taxon>Pseudomonadati</taxon>
        <taxon>Pseudomonadota</taxon>
        <taxon>Gammaproteobacteria</taxon>
        <taxon>Cellvibrionales</taxon>
        <taxon>Microbulbiferaceae</taxon>
        <taxon>Biformimicrobium</taxon>
    </lineage>
</organism>
<keyword evidence="7" id="KW-1015">Disulfide bond</keyword>
<dbReference type="InterPro" id="IPR016156">
    <property type="entry name" value="FAD/NAD-linked_Rdtase_dimer_sf"/>
</dbReference>
<gene>
    <name evidence="14" type="ORF">MNKW57_02460</name>
</gene>
<keyword evidence="6 9" id="KW-0560">Oxidoreductase</keyword>
<dbReference type="Pfam" id="PF09335">
    <property type="entry name" value="VTT_dom"/>
    <property type="match status" value="1"/>
</dbReference>
<keyword evidence="3 9" id="KW-0285">Flavoprotein</keyword>
<comment type="similarity">
    <text evidence="2 9">Belongs to the class-I pyridine nucleotide-disulfide oxidoreductase family.</text>
</comment>
<feature type="transmembrane region" description="Helical" evidence="10">
    <location>
        <begin position="127"/>
        <end position="150"/>
    </location>
</feature>
<evidence type="ECO:0000313" key="15">
    <source>
        <dbReference type="Proteomes" id="UP001224392"/>
    </source>
</evidence>
<keyword evidence="4 9" id="KW-0274">FAD</keyword>
<protein>
    <submittedName>
        <fullName evidence="14">Bifunctional TVP38/TMEM64 family protein/FAD-dependent oxidoreductase</fullName>
    </submittedName>
</protein>
<evidence type="ECO:0000259" key="11">
    <source>
        <dbReference type="Pfam" id="PF02852"/>
    </source>
</evidence>
<name>A0ABQ6LV12_9GAMM</name>
<feature type="transmembrane region" description="Helical" evidence="10">
    <location>
        <begin position="74"/>
        <end position="99"/>
    </location>
</feature>
<evidence type="ECO:0000259" key="12">
    <source>
        <dbReference type="Pfam" id="PF07992"/>
    </source>
</evidence>
<dbReference type="PROSITE" id="PS00076">
    <property type="entry name" value="PYRIDINE_REDOX_1"/>
    <property type="match status" value="1"/>
</dbReference>
<feature type="transmembrane region" description="Helical" evidence="10">
    <location>
        <begin position="48"/>
        <end position="67"/>
    </location>
</feature>
<keyword evidence="10" id="KW-0812">Transmembrane</keyword>
<dbReference type="PANTHER" id="PTHR43014:SF2">
    <property type="entry name" value="MERCURIC REDUCTASE"/>
    <property type="match status" value="1"/>
</dbReference>
<dbReference type="InterPro" id="IPR004099">
    <property type="entry name" value="Pyr_nucl-diS_OxRdtase_dimer"/>
</dbReference>
<evidence type="ECO:0000256" key="9">
    <source>
        <dbReference type="RuleBase" id="RU003691"/>
    </source>
</evidence>
<reference evidence="14 15" key="1">
    <citation type="submission" date="2023-04" db="EMBL/GenBank/DDBJ databases">
        <title>Marinobulbifer ophiurae gen. nov., sp. Nov., isolate from tissue of brittle star Ophioplocus japonicus.</title>
        <authorList>
            <person name="Kawano K."/>
            <person name="Sawayama S."/>
            <person name="Nakagawa S."/>
        </authorList>
    </citation>
    <scope>NUCLEOTIDE SEQUENCE [LARGE SCALE GENOMIC DNA]</scope>
    <source>
        <strain evidence="14 15">NKW57</strain>
    </source>
</reference>
<dbReference type="SUPFAM" id="SSF55424">
    <property type="entry name" value="FAD/NAD-linked reductases, dimerisation (C-terminal) domain"/>
    <property type="match status" value="1"/>
</dbReference>
<dbReference type="Pfam" id="PF07992">
    <property type="entry name" value="Pyr_redox_2"/>
    <property type="match status" value="1"/>
</dbReference>
<dbReference type="EMBL" id="BSYJ01000001">
    <property type="protein sequence ID" value="GMG85925.1"/>
    <property type="molecule type" value="Genomic_DNA"/>
</dbReference>
<feature type="transmembrane region" description="Helical" evidence="10">
    <location>
        <begin position="196"/>
        <end position="217"/>
    </location>
</feature>
<dbReference type="PRINTS" id="PR00411">
    <property type="entry name" value="PNDRDTASEI"/>
</dbReference>
<evidence type="ECO:0000256" key="3">
    <source>
        <dbReference type="ARBA" id="ARBA00022630"/>
    </source>
</evidence>
<dbReference type="SUPFAM" id="SSF51905">
    <property type="entry name" value="FAD/NAD(P)-binding domain"/>
    <property type="match status" value="1"/>
</dbReference>
<proteinExistence type="inferred from homology"/>
<keyword evidence="10" id="KW-0472">Membrane</keyword>
<feature type="transmembrane region" description="Helical" evidence="10">
    <location>
        <begin position="157"/>
        <end position="176"/>
    </location>
</feature>
<feature type="domain" description="Pyridine nucleotide-disulphide oxidoreductase dimerisation" evidence="11">
    <location>
        <begin position="577"/>
        <end position="683"/>
    </location>
</feature>
<evidence type="ECO:0000256" key="6">
    <source>
        <dbReference type="ARBA" id="ARBA00023002"/>
    </source>
</evidence>
<keyword evidence="15" id="KW-1185">Reference proteome</keyword>
<sequence>MLSKRAILLLTIALALLLGAFLLAQPEALSPQRLRDIYQQQPLASAAGYFALYLLVAALALPGAAIMTMAGGAIFGFWTGLLLVSFASSIGATLAFLLARTVARDWVAKRFAGPLAKINAGIEREGAFYLFSLRLIPLIPFFAINLAFGLTRMPTRTFYWVSQLGMLAGTAVFVNAGHQIGNIEQLNAAGILTWQLWGAFALLAIFPYLARWLLRLLELPLTGWWRGRRAYRGWSKPAAFDYNLLVIGAGSAGLVSAYIAAALKAKVGLVERYAMGGDCLNTGCVPSKALLAAAKAAQHAREADRFGVRTGTVEVDFNAVMTHVRQAIRQIEPHDSVERFEGLGVRCLQGDATLTSPWTVSVDGREISARAIILATGGRPHVPDIPGLDTVDFLTSDSVWSLSALPRRLLVVGGGPIGCELAQAFARLGSEVTLAVRGERLLPREDTRASALLEAQMEAEGVRILRGQQPTRASANAMQFDCGGSANTVEFDRLLLATGREAATDKLGLEALGITTDARGFVQVDAALRTRFPNILAAGDVAGPYLFTHMAAHQAYYACTNALFGPLRATPVDYSAVPWATFTEPEVARVGLSEADANAQGIAFEVTAYDLEDHDRAIADGCASGFVKVLTRAGSDRILGATIVGNGASEIIGTLVFAMTHGMGLKKIMATTHIYPTYAEASKFAAGEWMKARKPERALGLLQKYFRRVRGSTRQEG</sequence>
<dbReference type="InterPro" id="IPR023753">
    <property type="entry name" value="FAD/NAD-binding_dom"/>
</dbReference>
<dbReference type="Pfam" id="PF02852">
    <property type="entry name" value="Pyr_redox_dim"/>
    <property type="match status" value="1"/>
</dbReference>
<evidence type="ECO:0000256" key="1">
    <source>
        <dbReference type="ARBA" id="ARBA00001974"/>
    </source>
</evidence>
<evidence type="ECO:0000256" key="5">
    <source>
        <dbReference type="ARBA" id="ARBA00022857"/>
    </source>
</evidence>
<dbReference type="Proteomes" id="UP001224392">
    <property type="component" value="Unassembled WGS sequence"/>
</dbReference>
<accession>A0ABQ6LV12</accession>
<evidence type="ECO:0000256" key="7">
    <source>
        <dbReference type="ARBA" id="ARBA00023157"/>
    </source>
</evidence>
<evidence type="ECO:0000313" key="14">
    <source>
        <dbReference type="EMBL" id="GMG85925.1"/>
    </source>
</evidence>
<feature type="domain" description="FAD/NAD(P)-binding" evidence="12">
    <location>
        <begin position="242"/>
        <end position="555"/>
    </location>
</feature>
<comment type="cofactor">
    <cofactor evidence="1">
        <name>FAD</name>
        <dbReference type="ChEBI" id="CHEBI:57692"/>
    </cofactor>
</comment>
<dbReference type="InterPro" id="IPR032816">
    <property type="entry name" value="VTT_dom"/>
</dbReference>
<evidence type="ECO:0000256" key="10">
    <source>
        <dbReference type="SAM" id="Phobius"/>
    </source>
</evidence>
<comment type="caution">
    <text evidence="14">The sequence shown here is derived from an EMBL/GenBank/DDBJ whole genome shotgun (WGS) entry which is preliminary data.</text>
</comment>
<dbReference type="PRINTS" id="PR00368">
    <property type="entry name" value="FADPNR"/>
</dbReference>
<evidence type="ECO:0000259" key="13">
    <source>
        <dbReference type="Pfam" id="PF09335"/>
    </source>
</evidence>